<dbReference type="CDD" id="cd00093">
    <property type="entry name" value="HTH_XRE"/>
    <property type="match status" value="1"/>
</dbReference>
<dbReference type="Pfam" id="PF13560">
    <property type="entry name" value="HTH_31"/>
    <property type="match status" value="1"/>
</dbReference>
<dbReference type="SUPFAM" id="SSF47413">
    <property type="entry name" value="lambda repressor-like DNA-binding domains"/>
    <property type="match status" value="1"/>
</dbReference>
<comment type="caution">
    <text evidence="2">The sequence shown here is derived from an EMBL/GenBank/DDBJ whole genome shotgun (WGS) entry which is preliminary data.</text>
</comment>
<gene>
    <name evidence="2" type="ORF">CLV63_12534</name>
</gene>
<dbReference type="PROSITE" id="PS50943">
    <property type="entry name" value="HTH_CROC1"/>
    <property type="match status" value="1"/>
</dbReference>
<dbReference type="InterPro" id="IPR010982">
    <property type="entry name" value="Lambda_DNA-bd_dom_sf"/>
</dbReference>
<evidence type="ECO:0000313" key="3">
    <source>
        <dbReference type="Proteomes" id="UP000240542"/>
    </source>
</evidence>
<dbReference type="SMART" id="SM00530">
    <property type="entry name" value="HTH_XRE"/>
    <property type="match status" value="1"/>
</dbReference>
<dbReference type="OrthoDB" id="2897536at2"/>
<dbReference type="InterPro" id="IPR043917">
    <property type="entry name" value="DUF5753"/>
</dbReference>
<protein>
    <submittedName>
        <fullName evidence="2">Helix-turn-helix protein</fullName>
    </submittedName>
</protein>
<evidence type="ECO:0000259" key="1">
    <source>
        <dbReference type="PROSITE" id="PS50943"/>
    </source>
</evidence>
<name>A0A2P8CXF3_9ACTN</name>
<dbReference type="RefSeq" id="WP_106586088.1">
    <property type="nucleotide sequence ID" value="NZ_PYGA01000025.1"/>
</dbReference>
<proteinExistence type="predicted"/>
<dbReference type="Proteomes" id="UP000240542">
    <property type="component" value="Unassembled WGS sequence"/>
</dbReference>
<keyword evidence="3" id="KW-1185">Reference proteome</keyword>
<dbReference type="GO" id="GO:0003677">
    <property type="term" value="F:DNA binding"/>
    <property type="evidence" value="ECO:0007669"/>
    <property type="project" value="InterPro"/>
</dbReference>
<dbReference type="Gene3D" id="1.10.260.40">
    <property type="entry name" value="lambda repressor-like DNA-binding domains"/>
    <property type="match status" value="1"/>
</dbReference>
<feature type="domain" description="HTH cro/C1-type" evidence="1">
    <location>
        <begin position="16"/>
        <end position="59"/>
    </location>
</feature>
<dbReference type="EMBL" id="PYGA01000025">
    <property type="protein sequence ID" value="PSK89640.1"/>
    <property type="molecule type" value="Genomic_DNA"/>
</dbReference>
<dbReference type="InterPro" id="IPR001387">
    <property type="entry name" value="Cro/C1-type_HTH"/>
</dbReference>
<accession>A0A2P8CXF3</accession>
<dbReference type="AlphaFoldDB" id="A0A2P8CXF3"/>
<organism evidence="2 3">
    <name type="scientific">Murinocardiopsis flavida</name>
    <dbReference type="NCBI Taxonomy" id="645275"/>
    <lineage>
        <taxon>Bacteria</taxon>
        <taxon>Bacillati</taxon>
        <taxon>Actinomycetota</taxon>
        <taxon>Actinomycetes</taxon>
        <taxon>Streptosporangiales</taxon>
        <taxon>Nocardiopsidaceae</taxon>
        <taxon>Murinocardiopsis</taxon>
    </lineage>
</organism>
<evidence type="ECO:0000313" key="2">
    <source>
        <dbReference type="EMBL" id="PSK89640.1"/>
    </source>
</evidence>
<dbReference type="Pfam" id="PF19054">
    <property type="entry name" value="DUF5753"/>
    <property type="match status" value="1"/>
</dbReference>
<sequence length="270" mass="29669">MKGNYDPQRRRLGLQVRRLREQAGLSQEELCKLLPIQAGMLSAIERGTRGVKSDYVDAIDLALSTGGKLRRLLESMSSSAGTPSWFKNILELEQQATEFREYDPLLIPGPLQSADYARTILRDGRPDDTDDEIEALVEARMRRKDILSGDRPPIMLIVLDEIAVRRPIGGDGVMKDQLASLLDMAADARTVLQIVPFSTTRHPGLSGAFRLIIGPDVGEVVYLETALGGSVVDDVDATGRCSRTFGDLRGVALPPQQSRELVEKVIRGGF</sequence>
<reference evidence="2 3" key="1">
    <citation type="submission" date="2018-03" db="EMBL/GenBank/DDBJ databases">
        <title>Genomic Encyclopedia of Archaeal and Bacterial Type Strains, Phase II (KMG-II): from individual species to whole genera.</title>
        <authorList>
            <person name="Goeker M."/>
        </authorList>
    </citation>
    <scope>NUCLEOTIDE SEQUENCE [LARGE SCALE GENOMIC DNA]</scope>
    <source>
        <strain evidence="2 3">DSM 45312</strain>
    </source>
</reference>